<feature type="repeat" description="ANK" evidence="3">
    <location>
        <begin position="189"/>
        <end position="221"/>
    </location>
</feature>
<comment type="caution">
    <text evidence="4">The sequence shown here is derived from an EMBL/GenBank/DDBJ whole genome shotgun (WGS) entry which is preliminary data.</text>
</comment>
<dbReference type="InterPro" id="IPR002110">
    <property type="entry name" value="Ankyrin_rpt"/>
</dbReference>
<evidence type="ECO:0000256" key="1">
    <source>
        <dbReference type="ARBA" id="ARBA00022737"/>
    </source>
</evidence>
<reference evidence="4 5" key="1">
    <citation type="submission" date="2019-03" db="EMBL/GenBank/DDBJ databases">
        <title>Nematode-trapping fungi genome.</title>
        <authorList>
            <person name="Vidal-Diez De Ulzurrun G."/>
        </authorList>
    </citation>
    <scope>NUCLEOTIDE SEQUENCE [LARGE SCALE GENOMIC DNA]</scope>
    <source>
        <strain evidence="4 5">TWF154</strain>
    </source>
</reference>
<dbReference type="PROSITE" id="PS50088">
    <property type="entry name" value="ANK_REPEAT"/>
    <property type="match status" value="6"/>
</dbReference>
<feature type="repeat" description="ANK" evidence="3">
    <location>
        <begin position="295"/>
        <end position="327"/>
    </location>
</feature>
<evidence type="ECO:0000256" key="3">
    <source>
        <dbReference type="PROSITE-ProRule" id="PRU00023"/>
    </source>
</evidence>
<dbReference type="EMBL" id="SOZJ01000005">
    <property type="protein sequence ID" value="TGJ66356.1"/>
    <property type="molecule type" value="Genomic_DNA"/>
</dbReference>
<feature type="repeat" description="ANK" evidence="3">
    <location>
        <begin position="366"/>
        <end position="398"/>
    </location>
</feature>
<feature type="repeat" description="ANK" evidence="3">
    <location>
        <begin position="328"/>
        <end position="364"/>
    </location>
</feature>
<dbReference type="InterPro" id="IPR036770">
    <property type="entry name" value="Ankyrin_rpt-contain_sf"/>
</dbReference>
<gene>
    <name evidence="4" type="ORF">EYR41_007999</name>
</gene>
<evidence type="ECO:0000313" key="5">
    <source>
        <dbReference type="Proteomes" id="UP000297595"/>
    </source>
</evidence>
<organism evidence="4 5">
    <name type="scientific">Orbilia oligospora</name>
    <name type="common">Nematode-trapping fungus</name>
    <name type="synonym">Arthrobotrys oligospora</name>
    <dbReference type="NCBI Taxonomy" id="2813651"/>
    <lineage>
        <taxon>Eukaryota</taxon>
        <taxon>Fungi</taxon>
        <taxon>Dikarya</taxon>
        <taxon>Ascomycota</taxon>
        <taxon>Pezizomycotina</taxon>
        <taxon>Orbiliomycetes</taxon>
        <taxon>Orbiliales</taxon>
        <taxon>Orbiliaceae</taxon>
        <taxon>Orbilia</taxon>
    </lineage>
</organism>
<dbReference type="PANTHER" id="PTHR24166:SF48">
    <property type="entry name" value="PROTEIN VAPYRIN"/>
    <property type="match status" value="1"/>
</dbReference>
<dbReference type="InterPro" id="IPR050889">
    <property type="entry name" value="Dendritic_Spine_Reg/Scaffold"/>
</dbReference>
<dbReference type="SMART" id="SM00248">
    <property type="entry name" value="ANK"/>
    <property type="match status" value="8"/>
</dbReference>
<evidence type="ECO:0000313" key="4">
    <source>
        <dbReference type="EMBL" id="TGJ66356.1"/>
    </source>
</evidence>
<sequence>MGFVRRARIASIIVPISSSLGGYIRINGQPVNFQTADLKSRCGSRGGECLRIPVHNRYVLPRADTDWVVTILDASAITSIKRSFEVKPTDYLVEASSIKASPYYTYILYIFNKDKNMPHPALIAAIRDGSLEQVQSILSSKTYSYPVTAGKQKWTPLHFAAYSENLSILNLLLTSPPFTSDITATEIKDGFTPLHKAVEKGWIDGIKLLLENGADIEAKTEKSRSTPLILAVKFGHLETVRVLLESKAKVKCYNSNGMSPVLTAAEKGHFEILKLLWDWLGPKGVDEIKNDGNNVGRTALFLALKGGHAGIAKFLIENKVDVRISGDDGWGPIHAAVQYGNGEEGLEVLRLLLKEGPFLNSKIVETGYTPLHLAAAKGDFSYVNELVGAGARLYMTSKMKHTPLYTAVRFGKEEEEVEKIVELLVKEGADLGVRDSFGMGIRSMAKQKGWKKLETRAELY</sequence>
<dbReference type="PRINTS" id="PR01415">
    <property type="entry name" value="ANKYRIN"/>
</dbReference>
<dbReference type="PROSITE" id="PS50297">
    <property type="entry name" value="ANK_REP_REGION"/>
    <property type="match status" value="5"/>
</dbReference>
<dbReference type="AlphaFoldDB" id="A0A8H2DU76"/>
<accession>A0A8H2DU76</accession>
<feature type="repeat" description="ANK" evidence="3">
    <location>
        <begin position="399"/>
        <end position="436"/>
    </location>
</feature>
<dbReference type="Pfam" id="PF00023">
    <property type="entry name" value="Ank"/>
    <property type="match status" value="2"/>
</dbReference>
<keyword evidence="1" id="KW-0677">Repeat</keyword>
<dbReference type="SUPFAM" id="SSF48403">
    <property type="entry name" value="Ankyrin repeat"/>
    <property type="match status" value="1"/>
</dbReference>
<name>A0A8H2DU76_ORBOL</name>
<dbReference type="PANTHER" id="PTHR24166">
    <property type="entry name" value="ROLLING PEBBLES, ISOFORM B"/>
    <property type="match status" value="1"/>
</dbReference>
<evidence type="ECO:0000256" key="2">
    <source>
        <dbReference type="ARBA" id="ARBA00023043"/>
    </source>
</evidence>
<protein>
    <submittedName>
        <fullName evidence="4">Uncharacterized protein</fullName>
    </submittedName>
</protein>
<dbReference type="Gene3D" id="1.25.40.20">
    <property type="entry name" value="Ankyrin repeat-containing domain"/>
    <property type="match status" value="3"/>
</dbReference>
<keyword evidence="2 3" id="KW-0040">ANK repeat</keyword>
<dbReference type="Proteomes" id="UP000297595">
    <property type="component" value="Unassembled WGS sequence"/>
</dbReference>
<feature type="repeat" description="ANK" evidence="3">
    <location>
        <begin position="223"/>
        <end position="255"/>
    </location>
</feature>
<proteinExistence type="predicted"/>
<dbReference type="Pfam" id="PF12796">
    <property type="entry name" value="Ank_2"/>
    <property type="match status" value="3"/>
</dbReference>